<keyword evidence="3" id="KW-0969">Cilium</keyword>
<dbReference type="InterPro" id="IPR033756">
    <property type="entry name" value="YlxH/NBP35"/>
</dbReference>
<reference evidence="3" key="1">
    <citation type="submission" date="2018-06" db="EMBL/GenBank/DDBJ databases">
        <authorList>
            <person name="Zhirakovskaya E."/>
        </authorList>
    </citation>
    <scope>NUCLEOTIDE SEQUENCE</scope>
</reference>
<dbReference type="GO" id="GO:0051782">
    <property type="term" value="P:negative regulation of cell division"/>
    <property type="evidence" value="ECO:0007669"/>
    <property type="project" value="TreeGrafter"/>
</dbReference>
<dbReference type="InterPro" id="IPR050625">
    <property type="entry name" value="ParA/MinD_ATPase"/>
</dbReference>
<evidence type="ECO:0000313" key="3">
    <source>
        <dbReference type="EMBL" id="VAW69673.1"/>
    </source>
</evidence>
<dbReference type="GO" id="GO:0005524">
    <property type="term" value="F:ATP binding"/>
    <property type="evidence" value="ECO:0007669"/>
    <property type="project" value="UniProtKB-KW"/>
</dbReference>
<dbReference type="InterPro" id="IPR033875">
    <property type="entry name" value="FlhG"/>
</dbReference>
<name>A0A3B0XZS3_9ZZZZ</name>
<evidence type="ECO:0000256" key="2">
    <source>
        <dbReference type="ARBA" id="ARBA00022840"/>
    </source>
</evidence>
<protein>
    <submittedName>
        <fullName evidence="3">Flagellar synthesis regulator FleN</fullName>
    </submittedName>
</protein>
<dbReference type="PIRSF" id="PIRSF003092">
    <property type="entry name" value="MinD"/>
    <property type="match status" value="1"/>
</dbReference>
<evidence type="ECO:0000256" key="1">
    <source>
        <dbReference type="ARBA" id="ARBA00022741"/>
    </source>
</evidence>
<dbReference type="Pfam" id="PF10609">
    <property type="entry name" value="ParA"/>
    <property type="match status" value="1"/>
</dbReference>
<dbReference type="InterPro" id="IPR027417">
    <property type="entry name" value="P-loop_NTPase"/>
</dbReference>
<accession>A0A3B0XZS3</accession>
<proteinExistence type="predicted"/>
<keyword evidence="3" id="KW-0966">Cell projection</keyword>
<dbReference type="GO" id="GO:0016887">
    <property type="term" value="F:ATP hydrolysis activity"/>
    <property type="evidence" value="ECO:0007669"/>
    <property type="project" value="TreeGrafter"/>
</dbReference>
<dbReference type="InterPro" id="IPR025501">
    <property type="entry name" value="MinD_FleN"/>
</dbReference>
<keyword evidence="1" id="KW-0547">Nucleotide-binding</keyword>
<dbReference type="CDD" id="cd02038">
    <property type="entry name" value="FlhG-like"/>
    <property type="match status" value="1"/>
</dbReference>
<dbReference type="GO" id="GO:0009898">
    <property type="term" value="C:cytoplasmic side of plasma membrane"/>
    <property type="evidence" value="ECO:0007669"/>
    <property type="project" value="TreeGrafter"/>
</dbReference>
<dbReference type="AlphaFoldDB" id="A0A3B0XZS3"/>
<dbReference type="SUPFAM" id="SSF52540">
    <property type="entry name" value="P-loop containing nucleoside triphosphate hydrolases"/>
    <property type="match status" value="1"/>
</dbReference>
<organism evidence="3">
    <name type="scientific">hydrothermal vent metagenome</name>
    <dbReference type="NCBI Taxonomy" id="652676"/>
    <lineage>
        <taxon>unclassified sequences</taxon>
        <taxon>metagenomes</taxon>
        <taxon>ecological metagenomes</taxon>
    </lineage>
</organism>
<keyword evidence="2" id="KW-0067">ATP-binding</keyword>
<dbReference type="GO" id="GO:0005829">
    <property type="term" value="C:cytosol"/>
    <property type="evidence" value="ECO:0007669"/>
    <property type="project" value="TreeGrafter"/>
</dbReference>
<gene>
    <name evidence="3" type="ORF">MNBD_GAMMA09-2676</name>
</gene>
<dbReference type="EMBL" id="UOFI01000170">
    <property type="protein sequence ID" value="VAW69673.1"/>
    <property type="molecule type" value="Genomic_DNA"/>
</dbReference>
<dbReference type="PANTHER" id="PTHR43384">
    <property type="entry name" value="SEPTUM SITE-DETERMINING PROTEIN MIND HOMOLOG, CHLOROPLASTIC-RELATED"/>
    <property type="match status" value="1"/>
</dbReference>
<dbReference type="PANTHER" id="PTHR43384:SF4">
    <property type="entry name" value="CELLULOSE BIOSYNTHESIS PROTEIN BCSQ-RELATED"/>
    <property type="match status" value="1"/>
</dbReference>
<sequence>MSLNISGKARTSDSAIINMNDQAAGIRRMASKKPVQVIAVSSGKGGVGKTNVSVNLSLAMVEAGQNVLLLDADLGLANVDLLLGLHAEHNLSHVVSGERTLQEVVVDGPEGLKIIPAASGMQMMSELNPGQHAGVIQAFSELSFPVDTLVIDTAAGISDGVVSFVKASNEVVIVVCNEPTSLTDAYALIKVMSENHGVYKFNILANSVRDPQEGIKLFNKLSRVTDHYLDVTLSFMGAVPHDEYLVKAVKKQKAVLQSYPQSPSSIAFRRLAKTAIDWPKPDAASGHLQFFVERLIKFSAAG</sequence>
<dbReference type="Gene3D" id="3.40.50.300">
    <property type="entry name" value="P-loop containing nucleotide triphosphate hydrolases"/>
    <property type="match status" value="1"/>
</dbReference>
<keyword evidence="3" id="KW-0282">Flagellum</keyword>